<organism evidence="1 2">
    <name type="scientific">Culex pipiens pipiens</name>
    <name type="common">Northern house mosquito</name>
    <dbReference type="NCBI Taxonomy" id="38569"/>
    <lineage>
        <taxon>Eukaryota</taxon>
        <taxon>Metazoa</taxon>
        <taxon>Ecdysozoa</taxon>
        <taxon>Arthropoda</taxon>
        <taxon>Hexapoda</taxon>
        <taxon>Insecta</taxon>
        <taxon>Pterygota</taxon>
        <taxon>Neoptera</taxon>
        <taxon>Endopterygota</taxon>
        <taxon>Diptera</taxon>
        <taxon>Nematocera</taxon>
        <taxon>Culicoidea</taxon>
        <taxon>Culicidae</taxon>
        <taxon>Culicinae</taxon>
        <taxon>Culicini</taxon>
        <taxon>Culex</taxon>
        <taxon>Culex</taxon>
    </lineage>
</organism>
<protein>
    <submittedName>
        <fullName evidence="1">Uncharacterized protein</fullName>
    </submittedName>
</protein>
<evidence type="ECO:0000313" key="2">
    <source>
        <dbReference type="Proteomes" id="UP001562425"/>
    </source>
</evidence>
<proteinExistence type="predicted"/>
<gene>
    <name evidence="1" type="ORF">pipiens_001094</name>
</gene>
<accession>A0ABD1CL95</accession>
<keyword evidence="2" id="KW-1185">Reference proteome</keyword>
<dbReference type="EMBL" id="JBEHCU010011147">
    <property type="protein sequence ID" value="KAL1377167.1"/>
    <property type="molecule type" value="Genomic_DNA"/>
</dbReference>
<reference evidence="1 2" key="1">
    <citation type="submission" date="2024-05" db="EMBL/GenBank/DDBJ databases">
        <title>Culex pipiens pipiens assembly and annotation.</title>
        <authorList>
            <person name="Alout H."/>
            <person name="Durand T."/>
        </authorList>
    </citation>
    <scope>NUCLEOTIDE SEQUENCE [LARGE SCALE GENOMIC DNA]</scope>
    <source>
        <strain evidence="1">HA-2024</strain>
        <tissue evidence="1">Whole body</tissue>
    </source>
</reference>
<dbReference type="Proteomes" id="UP001562425">
    <property type="component" value="Unassembled WGS sequence"/>
</dbReference>
<name>A0ABD1CL95_CULPP</name>
<comment type="caution">
    <text evidence="1">The sequence shown here is derived from an EMBL/GenBank/DDBJ whole genome shotgun (WGS) entry which is preliminary data.</text>
</comment>
<sequence>MCNLTSVHIQPQLYRICTNPFQFVVRPTKVRFNSKNILEIPFVTRDTVVPGTVQTCKYHHLEQFRITVLDNITLLIEDLSPLVSSGTRMFFTTRNVSTEVPENQCPCRNVRRDQKRFNSCEKYIGWMIRNKELIQREADRSARELRIAVAITVGSLVGNVIGRWWVTWKFQEYKCIASIVLIVTAVD</sequence>
<evidence type="ECO:0000313" key="1">
    <source>
        <dbReference type="EMBL" id="KAL1377167.1"/>
    </source>
</evidence>
<dbReference type="AlphaFoldDB" id="A0ABD1CL95"/>